<protein>
    <submittedName>
        <fullName evidence="1">Uncharacterized protein</fullName>
    </submittedName>
</protein>
<gene>
    <name evidence="1" type="ORF">EOD39_9183</name>
</gene>
<dbReference type="AlphaFoldDB" id="A0A444U1I2"/>
<dbReference type="EMBL" id="SCEB01215541">
    <property type="protein sequence ID" value="RXM29024.1"/>
    <property type="molecule type" value="Genomic_DNA"/>
</dbReference>
<name>A0A444U1I2_ACIRT</name>
<sequence>MDCNKQEFVDFVSSLKKLNELNASLQGKNTHILMLSDCINGFMIIFWRQNLMKENYESFTQLCTTLTDNNSIQPPTQVQSPRDNTLWATPAEAVMCRENDRLCAKVI</sequence>
<evidence type="ECO:0000313" key="1">
    <source>
        <dbReference type="EMBL" id="RXM29024.1"/>
    </source>
</evidence>
<keyword evidence="2" id="KW-1185">Reference proteome</keyword>
<comment type="caution">
    <text evidence="1">The sequence shown here is derived from an EMBL/GenBank/DDBJ whole genome shotgun (WGS) entry which is preliminary data.</text>
</comment>
<evidence type="ECO:0000313" key="2">
    <source>
        <dbReference type="Proteomes" id="UP000289886"/>
    </source>
</evidence>
<reference evidence="1 2" key="1">
    <citation type="submission" date="2019-01" db="EMBL/GenBank/DDBJ databases">
        <title>Draft Genome and Complete Hox-Cluster Characterization of the Sterlet Sturgeon (Acipenser ruthenus).</title>
        <authorList>
            <person name="Wei Q."/>
        </authorList>
    </citation>
    <scope>NUCLEOTIDE SEQUENCE [LARGE SCALE GENOMIC DNA]</scope>
    <source>
        <strain evidence="1">WHYD16114868_AA</strain>
        <tissue evidence="1">Blood</tissue>
    </source>
</reference>
<proteinExistence type="predicted"/>
<organism evidence="1 2">
    <name type="scientific">Acipenser ruthenus</name>
    <name type="common">Sterlet sturgeon</name>
    <dbReference type="NCBI Taxonomy" id="7906"/>
    <lineage>
        <taxon>Eukaryota</taxon>
        <taxon>Metazoa</taxon>
        <taxon>Chordata</taxon>
        <taxon>Craniata</taxon>
        <taxon>Vertebrata</taxon>
        <taxon>Euteleostomi</taxon>
        <taxon>Actinopterygii</taxon>
        <taxon>Chondrostei</taxon>
        <taxon>Acipenseriformes</taxon>
        <taxon>Acipenseridae</taxon>
        <taxon>Acipenser</taxon>
    </lineage>
</organism>
<dbReference type="Proteomes" id="UP000289886">
    <property type="component" value="Unassembled WGS sequence"/>
</dbReference>
<accession>A0A444U1I2</accession>